<dbReference type="Proteomes" id="UP000030641">
    <property type="component" value="Unassembled WGS sequence"/>
</dbReference>
<dbReference type="RefSeq" id="XP_013348992.1">
    <property type="nucleotide sequence ID" value="XM_013493538.1"/>
</dbReference>
<dbReference type="AlphaFoldDB" id="A0A074YS27"/>
<proteinExistence type="predicted"/>
<evidence type="ECO:0000313" key="3">
    <source>
        <dbReference type="Proteomes" id="UP000030641"/>
    </source>
</evidence>
<sequence length="210" mass="23518">MALPSESVSIQQSSEMPYNAVRTGGFIRPLVIFKGAAPQSTWFPVNTPDYHLHWLQTIFKLETRPNTGTWRLLILDGHGSHTAIDFLWFCKQNQIYLLFLPAHASHVLQPLDLALASLDDASPVKKQRFLTCYNLARLNSSQVPASKPRAKTPPLQPINLAVFTTLKSLPAQIEALSIKKRKKVPVNPNTKFVNIEVIMKARKAAQLLEA</sequence>
<dbReference type="InParanoid" id="A0A074YS27"/>
<dbReference type="OrthoDB" id="5425161at2759"/>
<dbReference type="GeneID" id="25365148"/>
<dbReference type="OMA" id="SHSTHIY"/>
<dbReference type="GO" id="GO:0003676">
    <property type="term" value="F:nucleic acid binding"/>
    <property type="evidence" value="ECO:0007669"/>
    <property type="project" value="InterPro"/>
</dbReference>
<reference evidence="2 3" key="1">
    <citation type="journal article" date="2014" name="BMC Genomics">
        <title>Genome sequencing of four Aureobasidium pullulans varieties: biotechnological potential, stress tolerance, and description of new species.</title>
        <authorList>
            <person name="Gostin Ar C."/>
            <person name="Ohm R.A."/>
            <person name="Kogej T."/>
            <person name="Sonjak S."/>
            <person name="Turk M."/>
            <person name="Zajc J."/>
            <person name="Zalar P."/>
            <person name="Grube M."/>
            <person name="Sun H."/>
            <person name="Han J."/>
            <person name="Sharma A."/>
            <person name="Chiniquy J."/>
            <person name="Ngan C.Y."/>
            <person name="Lipzen A."/>
            <person name="Barry K."/>
            <person name="Grigoriev I.V."/>
            <person name="Gunde-Cimerman N."/>
        </authorList>
    </citation>
    <scope>NUCLEOTIDE SEQUENCE [LARGE SCALE GENOMIC DNA]</scope>
    <source>
        <strain evidence="2 3">EXF-2481</strain>
    </source>
</reference>
<dbReference type="EMBL" id="KL584749">
    <property type="protein sequence ID" value="KER00491.1"/>
    <property type="molecule type" value="Genomic_DNA"/>
</dbReference>
<evidence type="ECO:0000313" key="2">
    <source>
        <dbReference type="EMBL" id="KER00491.1"/>
    </source>
</evidence>
<keyword evidence="3" id="KW-1185">Reference proteome</keyword>
<feature type="domain" description="DDE-1" evidence="1">
    <location>
        <begin position="47"/>
        <end position="114"/>
    </location>
</feature>
<protein>
    <recommendedName>
        <fullName evidence="1">DDE-1 domain-containing protein</fullName>
    </recommendedName>
</protein>
<organism evidence="2 3">
    <name type="scientific">Aureobasidium subglaciale (strain EXF-2481)</name>
    <name type="common">Aureobasidium pullulans var. subglaciale</name>
    <dbReference type="NCBI Taxonomy" id="1043005"/>
    <lineage>
        <taxon>Eukaryota</taxon>
        <taxon>Fungi</taxon>
        <taxon>Dikarya</taxon>
        <taxon>Ascomycota</taxon>
        <taxon>Pezizomycotina</taxon>
        <taxon>Dothideomycetes</taxon>
        <taxon>Dothideomycetidae</taxon>
        <taxon>Dothideales</taxon>
        <taxon>Saccotheciaceae</taxon>
        <taxon>Aureobasidium</taxon>
    </lineage>
</organism>
<dbReference type="STRING" id="1043005.A0A074YS27"/>
<gene>
    <name evidence="2" type="ORF">AUEXF2481DRAFT_34698</name>
</gene>
<accession>A0A074YS27</accession>
<dbReference type="Pfam" id="PF03184">
    <property type="entry name" value="DDE_1"/>
    <property type="match status" value="1"/>
</dbReference>
<dbReference type="InterPro" id="IPR004875">
    <property type="entry name" value="DDE_SF_endonuclease_dom"/>
</dbReference>
<dbReference type="HOGENOM" id="CLU_1309890_0_0_1"/>
<name>A0A074YS27_AURSE</name>
<evidence type="ECO:0000259" key="1">
    <source>
        <dbReference type="Pfam" id="PF03184"/>
    </source>
</evidence>